<gene>
    <name evidence="1" type="ORF">MEUPH1_LOCUS23299</name>
</gene>
<reference evidence="1 2" key="1">
    <citation type="submission" date="2023-01" db="EMBL/GenBank/DDBJ databases">
        <authorList>
            <person name="Whitehead M."/>
        </authorList>
    </citation>
    <scope>NUCLEOTIDE SEQUENCE [LARGE SCALE GENOMIC DNA]</scope>
</reference>
<name>A0AAV0XNL6_9HEMI</name>
<comment type="caution">
    <text evidence="1">The sequence shown here is derived from an EMBL/GenBank/DDBJ whole genome shotgun (WGS) entry which is preliminary data.</text>
</comment>
<dbReference type="Proteomes" id="UP001160148">
    <property type="component" value="Unassembled WGS sequence"/>
</dbReference>
<proteinExistence type="predicted"/>
<dbReference type="EMBL" id="CARXXK010000005">
    <property type="protein sequence ID" value="CAI6369006.1"/>
    <property type="molecule type" value="Genomic_DNA"/>
</dbReference>
<organism evidence="1 2">
    <name type="scientific">Macrosiphum euphorbiae</name>
    <name type="common">potato aphid</name>
    <dbReference type="NCBI Taxonomy" id="13131"/>
    <lineage>
        <taxon>Eukaryota</taxon>
        <taxon>Metazoa</taxon>
        <taxon>Ecdysozoa</taxon>
        <taxon>Arthropoda</taxon>
        <taxon>Hexapoda</taxon>
        <taxon>Insecta</taxon>
        <taxon>Pterygota</taxon>
        <taxon>Neoptera</taxon>
        <taxon>Paraneoptera</taxon>
        <taxon>Hemiptera</taxon>
        <taxon>Sternorrhyncha</taxon>
        <taxon>Aphidomorpha</taxon>
        <taxon>Aphidoidea</taxon>
        <taxon>Aphididae</taxon>
        <taxon>Macrosiphini</taxon>
        <taxon>Macrosiphum</taxon>
    </lineage>
</organism>
<evidence type="ECO:0000313" key="1">
    <source>
        <dbReference type="EMBL" id="CAI6369006.1"/>
    </source>
</evidence>
<sequence>MCKIFGPSRRYERDVRLNKGLNNPIECLQISRGHLVHQEEDVERGGQLEERHGVDKAGPNRYNAMMWRCHTNEVSSSHPHLLWHHECDDNHGRSCTMHCVQGRLEDGSSFAVALGPEGLQLQKLIIGSIVHVFI</sequence>
<protein>
    <submittedName>
        <fullName evidence="1">Uncharacterized protein</fullName>
    </submittedName>
</protein>
<evidence type="ECO:0000313" key="2">
    <source>
        <dbReference type="Proteomes" id="UP001160148"/>
    </source>
</evidence>
<accession>A0AAV0XNL6</accession>
<dbReference type="AlphaFoldDB" id="A0AAV0XNL6"/>
<keyword evidence="2" id="KW-1185">Reference proteome</keyword>